<dbReference type="AlphaFoldDB" id="A0A4U0XIT8"/>
<feature type="compositionally biased region" description="Polar residues" evidence="1">
    <location>
        <begin position="84"/>
        <end position="95"/>
    </location>
</feature>
<keyword evidence="3" id="KW-1185">Reference proteome</keyword>
<evidence type="ECO:0000256" key="1">
    <source>
        <dbReference type="SAM" id="MobiDB-lite"/>
    </source>
</evidence>
<reference evidence="2 3" key="1">
    <citation type="submission" date="2017-03" db="EMBL/GenBank/DDBJ databases">
        <title>Genomes of endolithic fungi from Antarctica.</title>
        <authorList>
            <person name="Coleine C."/>
            <person name="Masonjones S."/>
            <person name="Stajich J.E."/>
        </authorList>
    </citation>
    <scope>NUCLEOTIDE SEQUENCE [LARGE SCALE GENOMIC DNA]</scope>
    <source>
        <strain evidence="2 3">CCFEE 5184</strain>
    </source>
</reference>
<feature type="region of interest" description="Disordered" evidence="1">
    <location>
        <begin position="327"/>
        <end position="361"/>
    </location>
</feature>
<dbReference type="Proteomes" id="UP000309340">
    <property type="component" value="Unassembled WGS sequence"/>
</dbReference>
<feature type="compositionally biased region" description="Acidic residues" evidence="1">
    <location>
        <begin position="278"/>
        <end position="290"/>
    </location>
</feature>
<dbReference type="InterPro" id="IPR018818">
    <property type="entry name" value="Stb3"/>
</dbReference>
<feature type="region of interest" description="Disordered" evidence="1">
    <location>
        <begin position="264"/>
        <end position="313"/>
    </location>
</feature>
<dbReference type="GO" id="GO:0000432">
    <property type="term" value="P:positive regulation of transcription from RNA polymerase II promoter by glucose"/>
    <property type="evidence" value="ECO:0007669"/>
    <property type="project" value="TreeGrafter"/>
</dbReference>
<dbReference type="GO" id="GO:0005634">
    <property type="term" value="C:nucleus"/>
    <property type="evidence" value="ECO:0007669"/>
    <property type="project" value="TreeGrafter"/>
</dbReference>
<sequence>MAHVSALSMAFANPAPSVDVQIAGLGKNDFPVPEKLDGALLTPPNSISPELAAHRAHAGGQSPPPINIEQEVDMYDEGDEQPGQDITDTRSSGGTPLSKGALSGLDATGAITPGMLAKHHLPGIMLGNGPRPIRYVMGELTQTVPGFSRIPPAKARRLVVAALESRSGGGLDGNVAFCKTGWGRWDAHVKGTSRDSGVGSYEGRLSPPPSERSSYAVSHGDSAVHLPGQHLPSAYRDQHSGSWSSIREEDELDMDMDALEHEADKMSLDDGSPRDDESISIDDATEDEDTPPPGPRQIRRAPVPPAGAPRKNYNAISASYARRWSSSKSWTRRPSVPAQRPFQPTSLPTSLHLGIPTTSATPEEQAAAAALLSMGSSLGSI</sequence>
<dbReference type="EMBL" id="NAJQ01000197">
    <property type="protein sequence ID" value="TKA75303.1"/>
    <property type="molecule type" value="Genomic_DNA"/>
</dbReference>
<evidence type="ECO:0008006" key="4">
    <source>
        <dbReference type="Google" id="ProtNLM"/>
    </source>
</evidence>
<feature type="region of interest" description="Disordered" evidence="1">
    <location>
        <begin position="188"/>
        <end position="244"/>
    </location>
</feature>
<proteinExistence type="predicted"/>
<gene>
    <name evidence="2" type="ORF">B0A55_07609</name>
</gene>
<accession>A0A4U0XIT8</accession>
<dbReference type="PANTHER" id="PTHR28164">
    <property type="entry name" value="PROTEIN STB3"/>
    <property type="match status" value="1"/>
</dbReference>
<feature type="region of interest" description="Disordered" evidence="1">
    <location>
        <begin position="77"/>
        <end position="101"/>
    </location>
</feature>
<dbReference type="GO" id="GO:0043565">
    <property type="term" value="F:sequence-specific DNA binding"/>
    <property type="evidence" value="ECO:0007669"/>
    <property type="project" value="TreeGrafter"/>
</dbReference>
<feature type="compositionally biased region" description="Basic and acidic residues" evidence="1">
    <location>
        <begin position="264"/>
        <end position="277"/>
    </location>
</feature>
<name>A0A4U0XIT8_9PEZI</name>
<dbReference type="Pfam" id="PF10330">
    <property type="entry name" value="Stb3"/>
    <property type="match status" value="1"/>
</dbReference>
<evidence type="ECO:0000313" key="3">
    <source>
        <dbReference type="Proteomes" id="UP000309340"/>
    </source>
</evidence>
<dbReference type="OrthoDB" id="5391991at2759"/>
<dbReference type="PANTHER" id="PTHR28164:SF1">
    <property type="entry name" value="PROTEIN STB3"/>
    <property type="match status" value="1"/>
</dbReference>
<dbReference type="STRING" id="329884.A0A4U0XIT8"/>
<comment type="caution">
    <text evidence="2">The sequence shown here is derived from an EMBL/GenBank/DDBJ whole genome shotgun (WGS) entry which is preliminary data.</text>
</comment>
<evidence type="ECO:0000313" key="2">
    <source>
        <dbReference type="EMBL" id="TKA75303.1"/>
    </source>
</evidence>
<protein>
    <recommendedName>
        <fullName evidence="4">Sin3 binding protein</fullName>
    </recommendedName>
</protein>
<organism evidence="2 3">
    <name type="scientific">Friedmanniomyces simplex</name>
    <dbReference type="NCBI Taxonomy" id="329884"/>
    <lineage>
        <taxon>Eukaryota</taxon>
        <taxon>Fungi</taxon>
        <taxon>Dikarya</taxon>
        <taxon>Ascomycota</taxon>
        <taxon>Pezizomycotina</taxon>
        <taxon>Dothideomycetes</taxon>
        <taxon>Dothideomycetidae</taxon>
        <taxon>Mycosphaerellales</taxon>
        <taxon>Teratosphaeriaceae</taxon>
        <taxon>Friedmanniomyces</taxon>
    </lineage>
</organism>